<keyword evidence="2" id="KW-1185">Reference proteome</keyword>
<name>A0A3N0Y6R3_ANAGA</name>
<proteinExistence type="predicted"/>
<dbReference type="AlphaFoldDB" id="A0A3N0Y6R3"/>
<evidence type="ECO:0000313" key="1">
    <source>
        <dbReference type="EMBL" id="ROL41892.1"/>
    </source>
</evidence>
<accession>A0A3N0Y6R3</accession>
<reference evidence="1 2" key="1">
    <citation type="submission" date="2018-10" db="EMBL/GenBank/DDBJ databases">
        <title>Genome assembly for a Yunnan-Guizhou Plateau 3E fish, Anabarilius grahami (Regan), and its evolutionary and genetic applications.</title>
        <authorList>
            <person name="Jiang W."/>
        </authorList>
    </citation>
    <scope>NUCLEOTIDE SEQUENCE [LARGE SCALE GENOMIC DNA]</scope>
    <source>
        <strain evidence="1">AG-KIZ</strain>
        <tissue evidence="1">Muscle</tissue>
    </source>
</reference>
<gene>
    <name evidence="1" type="ORF">DPX16_3520</name>
</gene>
<comment type="caution">
    <text evidence="1">The sequence shown here is derived from an EMBL/GenBank/DDBJ whole genome shotgun (WGS) entry which is preliminary data.</text>
</comment>
<sequence>MQLPIPCVAKLLGVCKRTVYRRMREYGLSVTGSYSNLTDEELDNLVRSVKKDLQGHFLDFNPDREDAAAAGGVVLPPIQCPLGPQAMAGLRAAINPITPSQDNGKDIYKAALDYVTLHSNLAG</sequence>
<dbReference type="Proteomes" id="UP000281406">
    <property type="component" value="Unassembled WGS sequence"/>
</dbReference>
<evidence type="ECO:0000313" key="2">
    <source>
        <dbReference type="Proteomes" id="UP000281406"/>
    </source>
</evidence>
<protein>
    <submittedName>
        <fullName evidence="1">Uncharacterized protein</fullName>
    </submittedName>
</protein>
<dbReference type="OrthoDB" id="5965659at2759"/>
<organism evidence="1 2">
    <name type="scientific">Anabarilius grahami</name>
    <name type="common">Kanglang fish</name>
    <name type="synonym">Barilius grahami</name>
    <dbReference type="NCBI Taxonomy" id="495550"/>
    <lineage>
        <taxon>Eukaryota</taxon>
        <taxon>Metazoa</taxon>
        <taxon>Chordata</taxon>
        <taxon>Craniata</taxon>
        <taxon>Vertebrata</taxon>
        <taxon>Euteleostomi</taxon>
        <taxon>Actinopterygii</taxon>
        <taxon>Neopterygii</taxon>
        <taxon>Teleostei</taxon>
        <taxon>Ostariophysi</taxon>
        <taxon>Cypriniformes</taxon>
        <taxon>Xenocyprididae</taxon>
        <taxon>Xenocypridinae</taxon>
        <taxon>Xenocypridinae incertae sedis</taxon>
        <taxon>Anabarilius</taxon>
    </lineage>
</organism>
<dbReference type="EMBL" id="RJVU01051426">
    <property type="protein sequence ID" value="ROL41892.1"/>
    <property type="molecule type" value="Genomic_DNA"/>
</dbReference>